<dbReference type="OrthoDB" id="6774867at2759"/>
<evidence type="ECO:0008006" key="3">
    <source>
        <dbReference type="Google" id="ProtNLM"/>
    </source>
</evidence>
<proteinExistence type="predicted"/>
<dbReference type="AlphaFoldDB" id="A0A2G9U9Q7"/>
<dbReference type="Proteomes" id="UP000230423">
    <property type="component" value="Unassembled WGS sequence"/>
</dbReference>
<name>A0A2G9U9Q7_TELCI</name>
<keyword evidence="2" id="KW-1185">Reference proteome</keyword>
<sequence length="122" mass="14187">MSQLDWDDKGNNIDGKKLSNLRFAGDIVLISQRQEDLRQMVKELNEFGRVIGLTINRTKTMVMRNEWADASPIVLESSTLHDNCYVYLESFPWATTCARKYEEKEMRKQTSEAVCKAYEICK</sequence>
<reference evidence="1 2" key="1">
    <citation type="submission" date="2015-09" db="EMBL/GenBank/DDBJ databases">
        <title>Draft genome of the parasitic nematode Teladorsagia circumcincta isolate WARC Sus (inbred).</title>
        <authorList>
            <person name="Mitreva M."/>
        </authorList>
    </citation>
    <scope>NUCLEOTIDE SEQUENCE [LARGE SCALE GENOMIC DNA]</scope>
    <source>
        <strain evidence="1 2">S</strain>
    </source>
</reference>
<evidence type="ECO:0000313" key="2">
    <source>
        <dbReference type="Proteomes" id="UP000230423"/>
    </source>
</evidence>
<gene>
    <name evidence="1" type="ORF">TELCIR_11273</name>
</gene>
<protein>
    <recommendedName>
        <fullName evidence="3">Reverse transcriptase domain-containing protein</fullName>
    </recommendedName>
</protein>
<evidence type="ECO:0000313" key="1">
    <source>
        <dbReference type="EMBL" id="PIO66996.1"/>
    </source>
</evidence>
<organism evidence="1 2">
    <name type="scientific">Teladorsagia circumcincta</name>
    <name type="common">Brown stomach worm</name>
    <name type="synonym">Ostertagia circumcincta</name>
    <dbReference type="NCBI Taxonomy" id="45464"/>
    <lineage>
        <taxon>Eukaryota</taxon>
        <taxon>Metazoa</taxon>
        <taxon>Ecdysozoa</taxon>
        <taxon>Nematoda</taxon>
        <taxon>Chromadorea</taxon>
        <taxon>Rhabditida</taxon>
        <taxon>Rhabditina</taxon>
        <taxon>Rhabditomorpha</taxon>
        <taxon>Strongyloidea</taxon>
        <taxon>Trichostrongylidae</taxon>
        <taxon>Teladorsagia</taxon>
    </lineage>
</organism>
<accession>A0A2G9U9Q7</accession>
<dbReference type="EMBL" id="KZ347889">
    <property type="protein sequence ID" value="PIO66996.1"/>
    <property type="molecule type" value="Genomic_DNA"/>
</dbReference>